<dbReference type="GO" id="GO:0016020">
    <property type="term" value="C:membrane"/>
    <property type="evidence" value="ECO:0007669"/>
    <property type="project" value="TreeGrafter"/>
</dbReference>
<feature type="domain" description="RCC1-like" evidence="4">
    <location>
        <begin position="73"/>
        <end position="455"/>
    </location>
</feature>
<dbReference type="PROSITE" id="PS00626">
    <property type="entry name" value="RCC1_2"/>
    <property type="match status" value="1"/>
</dbReference>
<dbReference type="InterPro" id="IPR000408">
    <property type="entry name" value="Reg_chr_condens"/>
</dbReference>
<evidence type="ECO:0000256" key="3">
    <source>
        <dbReference type="SAM" id="MobiDB-lite"/>
    </source>
</evidence>
<feature type="region of interest" description="Disordered" evidence="3">
    <location>
        <begin position="1"/>
        <end position="41"/>
    </location>
</feature>
<reference evidence="5" key="2">
    <citation type="submission" date="2025-09" db="UniProtKB">
        <authorList>
            <consortium name="Ensembl"/>
        </authorList>
    </citation>
    <scope>IDENTIFICATION</scope>
</reference>
<dbReference type="GeneTree" id="ENSGT00940000156151"/>
<dbReference type="SUPFAM" id="SSF50985">
    <property type="entry name" value="RCC1/BLIP-II"/>
    <property type="match status" value="1"/>
</dbReference>
<keyword evidence="1" id="KW-0677">Repeat</keyword>
<keyword evidence="6" id="KW-1185">Reference proteome</keyword>
<dbReference type="InterPro" id="IPR009091">
    <property type="entry name" value="RCC1/BLIP-II"/>
</dbReference>
<evidence type="ECO:0000256" key="1">
    <source>
        <dbReference type="ARBA" id="ARBA00022737"/>
    </source>
</evidence>
<dbReference type="Proteomes" id="UP000694388">
    <property type="component" value="Unplaced"/>
</dbReference>
<dbReference type="InterPro" id="IPR058923">
    <property type="entry name" value="RCC1-like_dom"/>
</dbReference>
<evidence type="ECO:0000313" key="6">
    <source>
        <dbReference type="Proteomes" id="UP000694388"/>
    </source>
</evidence>
<proteinExistence type="predicted"/>
<evidence type="ECO:0000256" key="2">
    <source>
        <dbReference type="PROSITE-ProRule" id="PRU00235"/>
    </source>
</evidence>
<feature type="repeat" description="RCC1" evidence="2">
    <location>
        <begin position="313"/>
        <end position="366"/>
    </location>
</feature>
<dbReference type="Ensembl" id="ENSEBUT00000015986.1">
    <property type="protein sequence ID" value="ENSEBUP00000015410.1"/>
    <property type="gene ID" value="ENSEBUG00000009716.1"/>
</dbReference>
<feature type="repeat" description="RCC1" evidence="2">
    <location>
        <begin position="185"/>
        <end position="236"/>
    </location>
</feature>
<dbReference type="Pfam" id="PF25390">
    <property type="entry name" value="WD40_RLD"/>
    <property type="match status" value="1"/>
</dbReference>
<feature type="repeat" description="RCC1" evidence="2">
    <location>
        <begin position="237"/>
        <end position="312"/>
    </location>
</feature>
<dbReference type="AlphaFoldDB" id="A0A8C4QH50"/>
<protein>
    <submittedName>
        <fullName evidence="5">Regulator of chromosome condensation 2</fullName>
    </submittedName>
</protein>
<dbReference type="PANTHER" id="PTHR46207:SF1">
    <property type="entry name" value="PROTEIN RCC2"/>
    <property type="match status" value="1"/>
</dbReference>
<dbReference type="InterPro" id="IPR028641">
    <property type="entry name" value="RCC2"/>
</dbReference>
<dbReference type="PANTHER" id="PTHR46207">
    <property type="entry name" value="PROTEIN RCC2"/>
    <property type="match status" value="1"/>
</dbReference>
<reference evidence="5" key="1">
    <citation type="submission" date="2025-08" db="UniProtKB">
        <authorList>
            <consortium name="Ensembl"/>
        </authorList>
    </citation>
    <scope>IDENTIFICATION</scope>
</reference>
<evidence type="ECO:0000313" key="5">
    <source>
        <dbReference type="Ensembl" id="ENSEBUP00000015410.1"/>
    </source>
</evidence>
<organism evidence="5 6">
    <name type="scientific">Eptatretus burgeri</name>
    <name type="common">Inshore hagfish</name>
    <dbReference type="NCBI Taxonomy" id="7764"/>
    <lineage>
        <taxon>Eukaryota</taxon>
        <taxon>Metazoa</taxon>
        <taxon>Chordata</taxon>
        <taxon>Craniata</taxon>
        <taxon>Vertebrata</taxon>
        <taxon>Cyclostomata</taxon>
        <taxon>Myxini</taxon>
        <taxon>Myxiniformes</taxon>
        <taxon>Myxinidae</taxon>
        <taxon>Eptatretinae</taxon>
        <taxon>Eptatretus</taxon>
    </lineage>
</organism>
<dbReference type="PRINTS" id="PR00633">
    <property type="entry name" value="RCCNDNSATION"/>
</dbReference>
<dbReference type="GO" id="GO:0031267">
    <property type="term" value="F:small GTPase binding"/>
    <property type="evidence" value="ECO:0007669"/>
    <property type="project" value="TreeGrafter"/>
</dbReference>
<feature type="repeat" description="RCC1" evidence="2">
    <location>
        <begin position="133"/>
        <end position="184"/>
    </location>
</feature>
<sequence length="460" mass="49503">MPKRKRDAGAAATSGRKKGRPGRRRKADSASDSEEDTSHSVATRYTGAVFEAEESREKIILEGAKITGQLILCGATNWDLVGRRDVPKHQAAYQAVGRSLWGPHRYRALSGVSVRTVVSGSCAAHSLLITCSGEVWSWGRGDKGQLGHGDAKRVDIPRAIETLKGTNIVLAACGRSQTLCLTDSGTVYSFGENNLGQLGLGNQTDSVSTPTPIAYHGQPIVKVACGAEFSVIVDCKGSLYTFGCPQYGQLGHNSDGRFIARANKLEFVCELVPRRIALFVEKTRDGIVLPVPAISIVGVACGANHTLALDVKGRVFSWGFGGYGRLGHAEPRDEMVPRLIKVFDITGRGAKTVFAGYTCSFALNERGALYSWGTTNTSRESTMYPKVVQDLTGWKIRSLCCGKSSIMVAADESTISWGPSPAYGELGYGENKNKSSTIAQEVKALDGIYIEQVRASNYHE</sequence>
<dbReference type="Gene3D" id="2.130.10.30">
    <property type="entry name" value="Regulator of chromosome condensation 1/beta-lactamase-inhibitor protein II"/>
    <property type="match status" value="2"/>
</dbReference>
<evidence type="ECO:0000259" key="4">
    <source>
        <dbReference type="Pfam" id="PF25390"/>
    </source>
</evidence>
<name>A0A8C4QH50_EPTBU</name>
<accession>A0A8C4QH50</accession>
<dbReference type="PROSITE" id="PS50012">
    <property type="entry name" value="RCC1_3"/>
    <property type="match status" value="4"/>
</dbReference>
<dbReference type="FunFam" id="2.130.10.30:FF:000022">
    <property type="entry name" value="RCC2 isoform 1"/>
    <property type="match status" value="1"/>
</dbReference>
<feature type="compositionally biased region" description="Basic residues" evidence="3">
    <location>
        <begin position="15"/>
        <end position="26"/>
    </location>
</feature>